<dbReference type="InterPro" id="IPR045028">
    <property type="entry name" value="DinG/Rad3-like"/>
</dbReference>
<dbReference type="PANTHER" id="PTHR11472">
    <property type="entry name" value="DNA REPAIR DEAD HELICASE RAD3/XP-D SUBFAMILY MEMBER"/>
    <property type="match status" value="1"/>
</dbReference>
<dbReference type="GO" id="GO:0006139">
    <property type="term" value="P:nucleobase-containing compound metabolic process"/>
    <property type="evidence" value="ECO:0007669"/>
    <property type="project" value="InterPro"/>
</dbReference>
<dbReference type="GO" id="GO:0005524">
    <property type="term" value="F:ATP binding"/>
    <property type="evidence" value="ECO:0007669"/>
    <property type="project" value="InterPro"/>
</dbReference>
<proteinExistence type="predicted"/>
<dbReference type="Gene3D" id="3.40.50.300">
    <property type="entry name" value="P-loop containing nucleotide triphosphate hydrolases"/>
    <property type="match status" value="1"/>
</dbReference>
<dbReference type="GO" id="GO:0003678">
    <property type="term" value="F:DNA helicase activity"/>
    <property type="evidence" value="ECO:0007669"/>
    <property type="project" value="TreeGrafter"/>
</dbReference>
<sequence>QAFRAVNQACGRVIRHAEDFGQIILLDARFGWQKSNLSFWIQEMQVKPFDDVVGDEWVSHKSLEVVYQNDQNQNQTFQCGGFDDQTYQQIDQVVSAKPKKV</sequence>
<name>A0A146K5X6_9EUKA</name>
<dbReference type="InterPro" id="IPR006555">
    <property type="entry name" value="ATP-dep_Helicase_C"/>
</dbReference>
<feature type="non-terminal residue" evidence="2">
    <location>
        <position position="101"/>
    </location>
</feature>
<gene>
    <name evidence="2" type="ORF">TPC1_15843</name>
</gene>
<evidence type="ECO:0000259" key="1">
    <source>
        <dbReference type="Pfam" id="PF13307"/>
    </source>
</evidence>
<dbReference type="AlphaFoldDB" id="A0A146K5X6"/>
<protein>
    <submittedName>
        <fullName evidence="2">Rad3-like ATP dependent DNA binding helicase</fullName>
    </submittedName>
</protein>
<feature type="non-terminal residue" evidence="2">
    <location>
        <position position="1"/>
    </location>
</feature>
<reference evidence="2" key="1">
    <citation type="submission" date="2015-07" db="EMBL/GenBank/DDBJ databases">
        <title>Adaptation to a free-living lifestyle via gene acquisitions in the diplomonad Trepomonas sp. PC1.</title>
        <authorList>
            <person name="Xu F."/>
            <person name="Jerlstrom-Hultqvist J."/>
            <person name="Kolisko M."/>
            <person name="Simpson A.G.B."/>
            <person name="Roger A.J."/>
            <person name="Svard S.G."/>
            <person name="Andersson J.O."/>
        </authorList>
    </citation>
    <scope>NUCLEOTIDE SEQUENCE</scope>
    <source>
        <strain evidence="2">PC1</strain>
    </source>
</reference>
<dbReference type="EMBL" id="GDID01004333">
    <property type="protein sequence ID" value="JAP92273.1"/>
    <property type="molecule type" value="Transcribed_RNA"/>
</dbReference>
<dbReference type="GO" id="GO:0003676">
    <property type="term" value="F:nucleic acid binding"/>
    <property type="evidence" value="ECO:0007669"/>
    <property type="project" value="InterPro"/>
</dbReference>
<accession>A0A146K5X6</accession>
<dbReference type="InterPro" id="IPR027417">
    <property type="entry name" value="P-loop_NTPase"/>
</dbReference>
<feature type="domain" description="ATP-dependent helicase C-terminal" evidence="1">
    <location>
        <begin position="1"/>
        <end position="43"/>
    </location>
</feature>
<organism evidence="2">
    <name type="scientific">Trepomonas sp. PC1</name>
    <dbReference type="NCBI Taxonomy" id="1076344"/>
    <lineage>
        <taxon>Eukaryota</taxon>
        <taxon>Metamonada</taxon>
        <taxon>Diplomonadida</taxon>
        <taxon>Hexamitidae</taxon>
        <taxon>Hexamitinae</taxon>
        <taxon>Trepomonas</taxon>
    </lineage>
</organism>
<dbReference type="GO" id="GO:0016818">
    <property type="term" value="F:hydrolase activity, acting on acid anhydrides, in phosphorus-containing anhydrides"/>
    <property type="evidence" value="ECO:0007669"/>
    <property type="project" value="InterPro"/>
</dbReference>
<evidence type="ECO:0000313" key="2">
    <source>
        <dbReference type="EMBL" id="JAP92273.1"/>
    </source>
</evidence>
<dbReference type="PANTHER" id="PTHR11472:SF34">
    <property type="entry name" value="REGULATOR OF TELOMERE ELONGATION HELICASE 1"/>
    <property type="match status" value="1"/>
</dbReference>
<dbReference type="Pfam" id="PF13307">
    <property type="entry name" value="Helicase_C_2"/>
    <property type="match status" value="1"/>
</dbReference>